<evidence type="ECO:0000313" key="1">
    <source>
        <dbReference type="EMBL" id="QQK08344.1"/>
    </source>
</evidence>
<reference evidence="1 2" key="1">
    <citation type="journal article" date="2022" name="Int. J. Syst. Evol. Microbiol.">
        <title>Miniphocaeibacter halophilus sp. nov., an ammonium-tolerant acetate-producing bacterium isolated from a biogas system.</title>
        <authorList>
            <person name="Schnurer A."/>
            <person name="Singh A."/>
            <person name="Bi S."/>
            <person name="Qiao W."/>
            <person name="Westerholm M."/>
        </authorList>
    </citation>
    <scope>NUCLEOTIDE SEQUENCE [LARGE SCALE GENOMIC DNA]</scope>
    <source>
        <strain evidence="1 2">AMB_01</strain>
    </source>
</reference>
<evidence type="ECO:0000313" key="2">
    <source>
        <dbReference type="Proteomes" id="UP000595814"/>
    </source>
</evidence>
<dbReference type="Proteomes" id="UP000595814">
    <property type="component" value="Chromosome"/>
</dbReference>
<accession>A0AC61MYA7</accession>
<organism evidence="1 2">
    <name type="scientific">Miniphocaeibacter halophilus</name>
    <dbReference type="NCBI Taxonomy" id="2931922"/>
    <lineage>
        <taxon>Bacteria</taxon>
        <taxon>Bacillati</taxon>
        <taxon>Bacillota</taxon>
        <taxon>Tissierellia</taxon>
        <taxon>Tissierellales</taxon>
        <taxon>Peptoniphilaceae</taxon>
        <taxon>Miniphocaeibacter</taxon>
    </lineage>
</organism>
<keyword evidence="2" id="KW-1185">Reference proteome</keyword>
<sequence length="282" mass="30676">MKTIKKNSFINYFYMILGTFFITIGLNVFLVPSEIVSGGISGISVILYHTIGISPDVSILISNIPLLGLSLYFLGKKYTLNTIFCAFLLPVFIRIFNFIPQYSGDIFIATIFGGVFTGTGAGLIFKAGSSSGGTAILQQIIHDKFKIPLGTSIILIDGLILLGAFYFFDVTTGLYSTISLFIIGKTVDIVQSGGTPAKTALIISNKTEFLTSELMRSLQIGATLLKGQGAYSKEKKDVLLCTFPEKKIVAVKSKIFQVDPNAFCIVVDAKEVIGNRWESFIP</sequence>
<dbReference type="EMBL" id="CP066744">
    <property type="protein sequence ID" value="QQK08344.1"/>
    <property type="molecule type" value="Genomic_DNA"/>
</dbReference>
<name>A0AC61MYA7_9FIRM</name>
<protein>
    <submittedName>
        <fullName evidence="1">YitT family protein</fullName>
    </submittedName>
</protein>
<proteinExistence type="predicted"/>
<gene>
    <name evidence="1" type="ORF">JFY71_02030</name>
</gene>